<organism evidence="21 22">
    <name type="scientific">Athelia psychrophila</name>
    <dbReference type="NCBI Taxonomy" id="1759441"/>
    <lineage>
        <taxon>Eukaryota</taxon>
        <taxon>Fungi</taxon>
        <taxon>Dikarya</taxon>
        <taxon>Basidiomycota</taxon>
        <taxon>Agaricomycotina</taxon>
        <taxon>Agaricomycetes</taxon>
        <taxon>Agaricomycetidae</taxon>
        <taxon>Atheliales</taxon>
        <taxon>Atheliaceae</taxon>
        <taxon>Athelia</taxon>
    </lineage>
</organism>
<evidence type="ECO:0000259" key="20">
    <source>
        <dbReference type="PROSITE" id="PS51413"/>
    </source>
</evidence>
<dbReference type="STRING" id="436010.A0A166AXN3"/>
<dbReference type="PROSITE" id="PS51194">
    <property type="entry name" value="HELICASE_CTER"/>
    <property type="match status" value="1"/>
</dbReference>
<evidence type="ECO:0000256" key="15">
    <source>
        <dbReference type="RuleBase" id="RU368001"/>
    </source>
</evidence>
<feature type="domain" description="DBINO" evidence="20">
    <location>
        <begin position="336"/>
        <end position="461"/>
    </location>
</feature>
<feature type="domain" description="Helicase ATP-binding" evidence="18">
    <location>
        <begin position="607"/>
        <end position="779"/>
    </location>
</feature>
<feature type="compositionally biased region" description="Basic residues" evidence="17">
    <location>
        <begin position="1418"/>
        <end position="1439"/>
    </location>
</feature>
<evidence type="ECO:0000256" key="9">
    <source>
        <dbReference type="ARBA" id="ARBA00023125"/>
    </source>
</evidence>
<dbReference type="GO" id="GO:0005524">
    <property type="term" value="F:ATP binding"/>
    <property type="evidence" value="ECO:0007669"/>
    <property type="project" value="UniProtKB-UniRule"/>
</dbReference>
<feature type="region of interest" description="Disordered" evidence="17">
    <location>
        <begin position="541"/>
        <end position="564"/>
    </location>
</feature>
<keyword evidence="11" id="KW-0804">Transcription</keyword>
<keyword evidence="7 15" id="KW-0067">ATP-binding</keyword>
<dbReference type="SMART" id="SM00487">
    <property type="entry name" value="DEXDc"/>
    <property type="match status" value="1"/>
</dbReference>
<evidence type="ECO:0000256" key="17">
    <source>
        <dbReference type="SAM" id="MobiDB-lite"/>
    </source>
</evidence>
<feature type="compositionally biased region" description="Basic and acidic residues" evidence="17">
    <location>
        <begin position="20"/>
        <end position="36"/>
    </location>
</feature>
<dbReference type="PROSITE" id="PS51413">
    <property type="entry name" value="DBINO"/>
    <property type="match status" value="1"/>
</dbReference>
<dbReference type="EMBL" id="KV417653">
    <property type="protein sequence ID" value="KZP12062.1"/>
    <property type="molecule type" value="Genomic_DNA"/>
</dbReference>
<dbReference type="InterPro" id="IPR050520">
    <property type="entry name" value="INO80/SWR1_helicase"/>
</dbReference>
<feature type="region of interest" description="Disordered" evidence="17">
    <location>
        <begin position="1"/>
        <end position="39"/>
    </location>
</feature>
<evidence type="ECO:0000256" key="16">
    <source>
        <dbReference type="SAM" id="Coils"/>
    </source>
</evidence>
<dbReference type="CDD" id="cd18793">
    <property type="entry name" value="SF2_C_SNF"/>
    <property type="match status" value="1"/>
</dbReference>
<keyword evidence="22" id="KW-1185">Reference proteome</keyword>
<comment type="subunit">
    <text evidence="15">Component of the INO80 chromatin-remodeling complex.</text>
</comment>
<feature type="compositionally biased region" description="Low complexity" evidence="17">
    <location>
        <begin position="215"/>
        <end position="228"/>
    </location>
</feature>
<dbReference type="PANTHER" id="PTHR45685:SF2">
    <property type="entry name" value="CHROMATIN-REMODELING ATPASE INO80"/>
    <property type="match status" value="1"/>
</dbReference>
<evidence type="ECO:0000256" key="1">
    <source>
        <dbReference type="ARBA" id="ARBA00004123"/>
    </source>
</evidence>
<dbReference type="Gene3D" id="3.40.50.300">
    <property type="entry name" value="P-loop containing nucleotide triphosphate hydrolases"/>
    <property type="match status" value="1"/>
</dbReference>
<evidence type="ECO:0000313" key="22">
    <source>
        <dbReference type="Proteomes" id="UP000076532"/>
    </source>
</evidence>
<evidence type="ECO:0000256" key="11">
    <source>
        <dbReference type="ARBA" id="ARBA00023163"/>
    </source>
</evidence>
<evidence type="ECO:0000256" key="5">
    <source>
        <dbReference type="ARBA" id="ARBA00022763"/>
    </source>
</evidence>
<evidence type="ECO:0000256" key="13">
    <source>
        <dbReference type="ARBA" id="ARBA00023242"/>
    </source>
</evidence>
<dbReference type="Proteomes" id="UP000076532">
    <property type="component" value="Unassembled WGS sequence"/>
</dbReference>
<feature type="compositionally biased region" description="Basic and acidic residues" evidence="17">
    <location>
        <begin position="119"/>
        <end position="155"/>
    </location>
</feature>
<feature type="compositionally biased region" description="Polar residues" evidence="17">
    <location>
        <begin position="1356"/>
        <end position="1366"/>
    </location>
</feature>
<keyword evidence="13" id="KW-0539">Nucleus</keyword>
<dbReference type="SUPFAM" id="SSF52540">
    <property type="entry name" value="P-loop containing nucleoside triphosphate hydrolases"/>
    <property type="match status" value="2"/>
</dbReference>
<feature type="domain" description="Helicase C-terminal" evidence="19">
    <location>
        <begin position="1183"/>
        <end position="1333"/>
    </location>
</feature>
<evidence type="ECO:0000259" key="19">
    <source>
        <dbReference type="PROSITE" id="PS51194"/>
    </source>
</evidence>
<dbReference type="InterPro" id="IPR001650">
    <property type="entry name" value="Helicase_C-like"/>
</dbReference>
<comment type="function">
    <text evidence="15">ATPase component of the INO80 complex which remodels chromatin by shifting nucleosomes and is involved in DNA repair.</text>
</comment>
<keyword evidence="4" id="KW-0547">Nucleotide-binding</keyword>
<dbReference type="InterPro" id="IPR038718">
    <property type="entry name" value="SNF2-like_sf"/>
</dbReference>
<dbReference type="GO" id="GO:0003677">
    <property type="term" value="F:DNA binding"/>
    <property type="evidence" value="ECO:0007669"/>
    <property type="project" value="UniProtKB-UniRule"/>
</dbReference>
<evidence type="ECO:0000256" key="3">
    <source>
        <dbReference type="ARBA" id="ARBA00019805"/>
    </source>
</evidence>
<dbReference type="FunFam" id="3.40.50.10810:FF:000022">
    <property type="entry name" value="Blast:Putative DNA helicase Ino80"/>
    <property type="match status" value="1"/>
</dbReference>
<feature type="region of interest" description="Disordered" evidence="17">
    <location>
        <begin position="119"/>
        <end position="287"/>
    </location>
</feature>
<evidence type="ECO:0000256" key="10">
    <source>
        <dbReference type="ARBA" id="ARBA00023159"/>
    </source>
</evidence>
<comment type="subcellular location">
    <subcellularLocation>
        <location evidence="1 15">Nucleus</location>
    </subcellularLocation>
</comment>
<name>A0A166AXN3_9AGAM</name>
<feature type="compositionally biased region" description="Low complexity" evidence="17">
    <location>
        <begin position="1408"/>
        <end position="1417"/>
    </location>
</feature>
<dbReference type="EC" id="3.6.4.-" evidence="15"/>
<keyword evidence="6 15" id="KW-0378">Hydrolase</keyword>
<comment type="domain">
    <text evidence="15">The DBINO region is involved in binding to DNA.</text>
</comment>
<dbReference type="Pfam" id="PF13892">
    <property type="entry name" value="DBINO"/>
    <property type="match status" value="1"/>
</dbReference>
<dbReference type="GO" id="GO:0031011">
    <property type="term" value="C:Ino80 complex"/>
    <property type="evidence" value="ECO:0007669"/>
    <property type="project" value="UniProtKB-UniRule"/>
</dbReference>
<comment type="similarity">
    <text evidence="2 15">Belongs to the SNF2/RAD54 helicase family.</text>
</comment>
<gene>
    <name evidence="21" type="ORF">FIBSPDRAFT_755647</name>
</gene>
<evidence type="ECO:0000256" key="6">
    <source>
        <dbReference type="ARBA" id="ARBA00022801"/>
    </source>
</evidence>
<dbReference type="Gene3D" id="3.40.50.10810">
    <property type="entry name" value="Tandem AAA-ATPase domain"/>
    <property type="match status" value="1"/>
</dbReference>
<dbReference type="InterPro" id="IPR000330">
    <property type="entry name" value="SNF2_N"/>
</dbReference>
<protein>
    <recommendedName>
        <fullName evidence="3 15">Chromatin-remodeling ATPase INO80</fullName>
        <ecNumber evidence="15">3.6.4.-</ecNumber>
    </recommendedName>
</protein>
<dbReference type="Pfam" id="PF00271">
    <property type="entry name" value="Helicase_C"/>
    <property type="match status" value="1"/>
</dbReference>
<dbReference type="InterPro" id="IPR027417">
    <property type="entry name" value="P-loop_NTPase"/>
</dbReference>
<feature type="compositionally biased region" description="Polar residues" evidence="17">
    <location>
        <begin position="1"/>
        <end position="11"/>
    </location>
</feature>
<evidence type="ECO:0000256" key="14">
    <source>
        <dbReference type="ARBA" id="ARBA00049360"/>
    </source>
</evidence>
<dbReference type="GO" id="GO:0006281">
    <property type="term" value="P:DNA repair"/>
    <property type="evidence" value="ECO:0007669"/>
    <property type="project" value="UniProtKB-UniRule"/>
</dbReference>
<dbReference type="InterPro" id="IPR014001">
    <property type="entry name" value="Helicase_ATP-bd"/>
</dbReference>
<feature type="compositionally biased region" description="Basic and acidic residues" evidence="17">
    <location>
        <begin position="544"/>
        <end position="554"/>
    </location>
</feature>
<proteinExistence type="inferred from homology"/>
<dbReference type="InterPro" id="IPR020838">
    <property type="entry name" value="DBINO"/>
</dbReference>
<keyword evidence="8" id="KW-0805">Transcription regulation</keyword>
<evidence type="ECO:0000259" key="18">
    <source>
        <dbReference type="PROSITE" id="PS51192"/>
    </source>
</evidence>
<dbReference type="GO" id="GO:0016887">
    <property type="term" value="F:ATP hydrolysis activity"/>
    <property type="evidence" value="ECO:0007669"/>
    <property type="project" value="TreeGrafter"/>
</dbReference>
<sequence>MSAQPSYSEASAVNGYDIQPKLEETYPPTEEERRLASSDLEDCEEVWIAELSEYVLETHKRRKQVELWFEASVLERNSTTAVEMSRHYASHIARMPAPPSPPPPPHVLENEIRDRSPLQEERWDYDYPPEHGHGEPYHPEYARQDARLAYRDKGKGKQPIKRPAGDGEASDDSSELEMPVAHPRDKAGHAVKKRRIDQDAADMADELERAVTGDGASASPSKPGPSGKSKGRQIARDGSPESASAMKAPRKRAPPKKKLENLPPDTLELLGLGSAAPSVSGDVTPNVSRPASPITGASNIVYELDEVAPPLKRAKKVDDAAMLKRVKALEEAQRKVWTNIARRDVAKVYKFQSSGYQARQSQAKRLAMQASMQARKPFTRTAKANKDIQVKGKRLMREMLVFWKKNEKEERDVRKREHKEAIDRAKVEEEKREAARQARKLEFLISQTELYSHFVGNKLKTAEMQGDSAEDAAPAAALVGDVDPSSLQDINFDDEDSTNLHRHAKHNAQEAIALAKQRAQQFDVQAALDRKTNQALQFSKAQAHIRDDAQERGEGASGANKPIVDLDSDELNFQNPDSLNGPLMIGQPKMLMAQLKEYQLKGLNWLATLYEQGINGILADEMGLGKTVQSISLLAYLAETHDIWGPFLVVAPASTLHNWQQELARFVPGIKAIPYWGNVKDRATLRKFWSKKDVNYTKDAPFHVLITSYQLITQDQQYFQRVKWQYMILDEAQNIKNSSSVRWKTLLGFQCRNRLLLTGTPIQNSMQELWALLHFIMPSLFDSHDEFNEWFSKDIESAAENKGSKLNERQLRRLHMILKPFMLRRIKRNVQNELVEKIEKDIYVDLSARQRSLYRGLLANVSISDLLAKAANIGDADSARSLMNLVMQFRKVCNHPELFERADVVAPFSFSKFGRPGPLSREGDFVDLPYSTRNPIEYVIPELLYKDGGILRVPNENSQSLAGSACLSKLFNIWSTDWIHRSMCEEAESSFAFLRLLNLTPSETHSLHMMPLMTRKLLAIQDEARAIEESPYALDVTFAAHTPQHSFIINTKPTFTCMAIADGLPSLPAASAMAWAESPLSRAVLRWFVPPVVAPVISTYCTDRTYLESQSRMLDAPLESLALYGAPVDVRDSEEGWNTYQTKLPGMPAAGLVGSSPSDQLPMSNMQVPEAKRLIYDSAKLACLDALLQELKTGDHRVLIYFQMTRMMDLMEEYLVYRQYKYLRLDGSSKLEDRRDMVIDWQTRPDIFVFLLSTRAGGLGINLTAADTVVFYDHDWNPSNDAQAMDRAHRLGQTRQVTVYRLITKGTIDERIVQLARVKKDVQDLVVGNKSFTDVTKPSEIVQLLLNDDQLASLDASGSSKQTGQTAAPEPSGNSMRDLWNEEDDDFFGHSAAANITELPEEEKDGVALAPATAPAPVKKRKGATGAPRGRRPGSKNKPKNPPPAEESATK</sequence>
<comment type="catalytic activity">
    <reaction evidence="14 15">
        <text>ATP + H2O = ADP + phosphate + H(+)</text>
        <dbReference type="Rhea" id="RHEA:13065"/>
        <dbReference type="ChEBI" id="CHEBI:15377"/>
        <dbReference type="ChEBI" id="CHEBI:15378"/>
        <dbReference type="ChEBI" id="CHEBI:30616"/>
        <dbReference type="ChEBI" id="CHEBI:43474"/>
        <dbReference type="ChEBI" id="CHEBI:456216"/>
    </reaction>
</comment>
<evidence type="ECO:0000256" key="4">
    <source>
        <dbReference type="ARBA" id="ARBA00022741"/>
    </source>
</evidence>
<keyword evidence="9 15" id="KW-0238">DNA-binding</keyword>
<dbReference type="PANTHER" id="PTHR45685">
    <property type="entry name" value="HELICASE SRCAP-RELATED"/>
    <property type="match status" value="1"/>
</dbReference>
<keyword evidence="10" id="KW-0010">Activator</keyword>
<evidence type="ECO:0000256" key="7">
    <source>
        <dbReference type="ARBA" id="ARBA00022840"/>
    </source>
</evidence>
<evidence type="ECO:0000313" key="21">
    <source>
        <dbReference type="EMBL" id="KZP12062.1"/>
    </source>
</evidence>
<dbReference type="OrthoDB" id="372624at2759"/>
<evidence type="ECO:0000256" key="8">
    <source>
        <dbReference type="ARBA" id="ARBA00023015"/>
    </source>
</evidence>
<dbReference type="GO" id="GO:0006338">
    <property type="term" value="P:chromatin remodeling"/>
    <property type="evidence" value="ECO:0007669"/>
    <property type="project" value="UniProtKB-UniRule"/>
</dbReference>
<dbReference type="SMART" id="SM00490">
    <property type="entry name" value="HELICc"/>
    <property type="match status" value="1"/>
</dbReference>
<dbReference type="InterPro" id="IPR049730">
    <property type="entry name" value="SNF2/RAD54-like_C"/>
</dbReference>
<evidence type="ECO:0000256" key="2">
    <source>
        <dbReference type="ARBA" id="ARBA00007025"/>
    </source>
</evidence>
<feature type="region of interest" description="Disordered" evidence="17">
    <location>
        <begin position="1355"/>
        <end position="1451"/>
    </location>
</feature>
<keyword evidence="16" id="KW-0175">Coiled coil</keyword>
<keyword evidence="5 15" id="KW-0227">DNA damage</keyword>
<keyword evidence="12 15" id="KW-0234">DNA repair</keyword>
<feature type="coiled-coil region" evidence="16">
    <location>
        <begin position="418"/>
        <end position="447"/>
    </location>
</feature>
<dbReference type="PROSITE" id="PS51192">
    <property type="entry name" value="HELICASE_ATP_BIND_1"/>
    <property type="match status" value="1"/>
</dbReference>
<reference evidence="21 22" key="1">
    <citation type="journal article" date="2016" name="Mol. Biol. Evol.">
        <title>Comparative Genomics of Early-Diverging Mushroom-Forming Fungi Provides Insights into the Origins of Lignocellulose Decay Capabilities.</title>
        <authorList>
            <person name="Nagy L.G."/>
            <person name="Riley R."/>
            <person name="Tritt A."/>
            <person name="Adam C."/>
            <person name="Daum C."/>
            <person name="Floudas D."/>
            <person name="Sun H."/>
            <person name="Yadav J.S."/>
            <person name="Pangilinan J."/>
            <person name="Larsson K.H."/>
            <person name="Matsuura K."/>
            <person name="Barry K."/>
            <person name="Labutti K."/>
            <person name="Kuo R."/>
            <person name="Ohm R.A."/>
            <person name="Bhattacharya S.S."/>
            <person name="Shirouzu T."/>
            <person name="Yoshinaga Y."/>
            <person name="Martin F.M."/>
            <person name="Grigoriev I.V."/>
            <person name="Hibbett D.S."/>
        </authorList>
    </citation>
    <scope>NUCLEOTIDE SEQUENCE [LARGE SCALE GENOMIC DNA]</scope>
    <source>
        <strain evidence="21 22">CBS 109695</strain>
    </source>
</reference>
<dbReference type="GO" id="GO:0042393">
    <property type="term" value="F:histone binding"/>
    <property type="evidence" value="ECO:0007669"/>
    <property type="project" value="TreeGrafter"/>
</dbReference>
<dbReference type="Pfam" id="PF00176">
    <property type="entry name" value="SNF2-rel_dom"/>
    <property type="match status" value="1"/>
</dbReference>
<evidence type="ECO:0000256" key="12">
    <source>
        <dbReference type="ARBA" id="ARBA00023204"/>
    </source>
</evidence>
<accession>A0A166AXN3</accession>